<name>C5KVB1_PERM5</name>
<dbReference type="GeneID" id="9046995"/>
<feature type="non-terminal residue" evidence="2">
    <location>
        <position position="57"/>
    </location>
</feature>
<dbReference type="EMBL" id="GG676431">
    <property type="protein sequence ID" value="EER11581.1"/>
    <property type="molecule type" value="Genomic_DNA"/>
</dbReference>
<dbReference type="Pfam" id="PF13540">
    <property type="entry name" value="RCC1_2"/>
    <property type="match status" value="1"/>
</dbReference>
<evidence type="ECO:0000313" key="3">
    <source>
        <dbReference type="Proteomes" id="UP000007800"/>
    </source>
</evidence>
<dbReference type="Proteomes" id="UP000007800">
    <property type="component" value="Unassembled WGS sequence"/>
</dbReference>
<dbReference type="InterPro" id="IPR000408">
    <property type="entry name" value="Reg_chr_condens"/>
</dbReference>
<dbReference type="PROSITE" id="PS50012">
    <property type="entry name" value="RCC1_3"/>
    <property type="match status" value="1"/>
</dbReference>
<dbReference type="Gene3D" id="2.130.10.30">
    <property type="entry name" value="Regulator of chromosome condensation 1/beta-lactamase-inhibitor protein II"/>
    <property type="match status" value="1"/>
</dbReference>
<dbReference type="RefSeq" id="XP_002779786.1">
    <property type="nucleotide sequence ID" value="XM_002779740.1"/>
</dbReference>
<dbReference type="OrthoDB" id="10256179at2759"/>
<dbReference type="InterPro" id="IPR009091">
    <property type="entry name" value="RCC1/BLIP-II"/>
</dbReference>
<feature type="repeat" description="RCC1" evidence="1">
    <location>
        <begin position="28"/>
        <end position="57"/>
    </location>
</feature>
<gene>
    <name evidence="2" type="ORF">Pmar_PMAR018643</name>
</gene>
<dbReference type="InParanoid" id="C5KVB1"/>
<keyword evidence="3" id="KW-1185">Reference proteome</keyword>
<accession>C5KVB1</accession>
<sequence>MSTLGHKIAVTQIAVGALHTLALDATSGMVYSWGCNDDGALGRLGQENQPRRIDGLE</sequence>
<proteinExistence type="predicted"/>
<protein>
    <submittedName>
        <fullName evidence="2">Pheromone response protein, putative</fullName>
    </submittedName>
</protein>
<organism evidence="3">
    <name type="scientific">Perkinsus marinus (strain ATCC 50983 / TXsc)</name>
    <dbReference type="NCBI Taxonomy" id="423536"/>
    <lineage>
        <taxon>Eukaryota</taxon>
        <taxon>Sar</taxon>
        <taxon>Alveolata</taxon>
        <taxon>Perkinsozoa</taxon>
        <taxon>Perkinsea</taxon>
        <taxon>Perkinsida</taxon>
        <taxon>Perkinsidae</taxon>
        <taxon>Perkinsus</taxon>
    </lineage>
</organism>
<dbReference type="SUPFAM" id="SSF50985">
    <property type="entry name" value="RCC1/BLIP-II"/>
    <property type="match status" value="1"/>
</dbReference>
<dbReference type="AlphaFoldDB" id="C5KVB1"/>
<evidence type="ECO:0000313" key="2">
    <source>
        <dbReference type="EMBL" id="EER11581.1"/>
    </source>
</evidence>
<reference evidence="2 3" key="1">
    <citation type="submission" date="2008-07" db="EMBL/GenBank/DDBJ databases">
        <authorList>
            <person name="El-Sayed N."/>
            <person name="Caler E."/>
            <person name="Inman J."/>
            <person name="Amedeo P."/>
            <person name="Hass B."/>
            <person name="Wortman J."/>
        </authorList>
    </citation>
    <scope>NUCLEOTIDE SEQUENCE [LARGE SCALE GENOMIC DNA]</scope>
    <source>
        <strain evidence="3">ATCC 50983 / TXsc</strain>
    </source>
</reference>
<evidence type="ECO:0000256" key="1">
    <source>
        <dbReference type="PROSITE-ProRule" id="PRU00235"/>
    </source>
</evidence>